<feature type="transmembrane region" description="Helical" evidence="1">
    <location>
        <begin position="7"/>
        <end position="23"/>
    </location>
</feature>
<sequence>MDINYTLVFYIIIAILVICGGTYKLIDQMIAAVLFFIGTTGIFIVYGLRWFSSKNSIFSSSPVPWPPNINTCPDFLTYYQRTVNGAKVYTCIDMIGVSKNGTIKVFPRDGVEPMQDEYYFGLKTNSSDKDAKNQEWCQKAIASGLTWEGITNGESCTAGGTPTAPGGGAGAGACPAAPSA</sequence>
<dbReference type="EMBL" id="MN740969">
    <property type="protein sequence ID" value="QHU20523.1"/>
    <property type="molecule type" value="Genomic_DNA"/>
</dbReference>
<organism evidence="2">
    <name type="scientific">viral metagenome</name>
    <dbReference type="NCBI Taxonomy" id="1070528"/>
    <lineage>
        <taxon>unclassified sequences</taxon>
        <taxon>metagenomes</taxon>
        <taxon>organismal metagenomes</taxon>
    </lineage>
</organism>
<keyword evidence="1" id="KW-1133">Transmembrane helix</keyword>
<keyword evidence="1" id="KW-0812">Transmembrane</keyword>
<accession>A0A6C0KTD4</accession>
<evidence type="ECO:0000313" key="2">
    <source>
        <dbReference type="EMBL" id="QHU20523.1"/>
    </source>
</evidence>
<dbReference type="AlphaFoldDB" id="A0A6C0KTD4"/>
<protein>
    <submittedName>
        <fullName evidence="2">Uncharacterized protein</fullName>
    </submittedName>
</protein>
<reference evidence="2" key="1">
    <citation type="journal article" date="2020" name="Nature">
        <title>Giant virus diversity and host interactions through global metagenomics.</title>
        <authorList>
            <person name="Schulz F."/>
            <person name="Roux S."/>
            <person name="Paez-Espino D."/>
            <person name="Jungbluth S."/>
            <person name="Walsh D.A."/>
            <person name="Denef V.J."/>
            <person name="McMahon K.D."/>
            <person name="Konstantinidis K.T."/>
            <person name="Eloe-Fadrosh E.A."/>
            <person name="Kyrpides N.C."/>
            <person name="Woyke T."/>
        </authorList>
    </citation>
    <scope>NUCLEOTIDE SEQUENCE</scope>
    <source>
        <strain evidence="2">GVMAG-S-3300013093-109</strain>
    </source>
</reference>
<evidence type="ECO:0000256" key="1">
    <source>
        <dbReference type="SAM" id="Phobius"/>
    </source>
</evidence>
<name>A0A6C0KTD4_9ZZZZ</name>
<proteinExistence type="predicted"/>
<keyword evidence="1" id="KW-0472">Membrane</keyword>
<feature type="transmembrane region" description="Helical" evidence="1">
    <location>
        <begin position="29"/>
        <end position="48"/>
    </location>
</feature>